<name>F0ZW10_DICPU</name>
<dbReference type="GeneID" id="10507791"/>
<dbReference type="AlphaFoldDB" id="F0ZW10"/>
<keyword evidence="2" id="KW-1185">Reference proteome</keyword>
<reference evidence="2" key="1">
    <citation type="journal article" date="2011" name="Genome Biol.">
        <title>Comparative genomics of the social amoebae Dictyostelium discoideum and Dictyostelium purpureum.</title>
        <authorList>
            <consortium name="US DOE Joint Genome Institute (JGI-PGF)"/>
            <person name="Sucgang R."/>
            <person name="Kuo A."/>
            <person name="Tian X."/>
            <person name="Salerno W."/>
            <person name="Parikh A."/>
            <person name="Feasley C.L."/>
            <person name="Dalin E."/>
            <person name="Tu H."/>
            <person name="Huang E."/>
            <person name="Barry K."/>
            <person name="Lindquist E."/>
            <person name="Shapiro H."/>
            <person name="Bruce D."/>
            <person name="Schmutz J."/>
            <person name="Salamov A."/>
            <person name="Fey P."/>
            <person name="Gaudet P."/>
            <person name="Anjard C."/>
            <person name="Babu M.M."/>
            <person name="Basu S."/>
            <person name="Bushmanova Y."/>
            <person name="van der Wel H."/>
            <person name="Katoh-Kurasawa M."/>
            <person name="Dinh C."/>
            <person name="Coutinho P.M."/>
            <person name="Saito T."/>
            <person name="Elias M."/>
            <person name="Schaap P."/>
            <person name="Kay R.R."/>
            <person name="Henrissat B."/>
            <person name="Eichinger L."/>
            <person name="Rivero F."/>
            <person name="Putnam N.H."/>
            <person name="West C.M."/>
            <person name="Loomis W.F."/>
            <person name="Chisholm R.L."/>
            <person name="Shaulsky G."/>
            <person name="Strassmann J.E."/>
            <person name="Queller D.C."/>
            <person name="Kuspa A."/>
            <person name="Grigoriev I.V."/>
        </authorList>
    </citation>
    <scope>NUCLEOTIDE SEQUENCE [LARGE SCALE GENOMIC DNA]</scope>
    <source>
        <strain evidence="2">QSDP1</strain>
    </source>
</reference>
<sequence>MYWVESLTPASGSNAENVSNLSKSAEIYFWPGSYDRTLKNYFRLTSRDH</sequence>
<dbReference type="Proteomes" id="UP000001064">
    <property type="component" value="Unassembled WGS sequence"/>
</dbReference>
<protein>
    <submittedName>
        <fullName evidence="1">Uncharacterized protein</fullName>
    </submittedName>
</protein>
<dbReference type="RefSeq" id="XP_003291599.1">
    <property type="nucleotide sequence ID" value="XM_003291551.1"/>
</dbReference>
<dbReference type="KEGG" id="dpp:DICPUDRAFT_156219"/>
<evidence type="ECO:0000313" key="1">
    <source>
        <dbReference type="EMBL" id="EGC31865.1"/>
    </source>
</evidence>
<dbReference type="InParanoid" id="F0ZW10"/>
<gene>
    <name evidence="1" type="ORF">DICPUDRAFT_156219</name>
</gene>
<organism evidence="1 2">
    <name type="scientific">Dictyostelium purpureum</name>
    <name type="common">Slime mold</name>
    <dbReference type="NCBI Taxonomy" id="5786"/>
    <lineage>
        <taxon>Eukaryota</taxon>
        <taxon>Amoebozoa</taxon>
        <taxon>Evosea</taxon>
        <taxon>Eumycetozoa</taxon>
        <taxon>Dictyostelia</taxon>
        <taxon>Dictyosteliales</taxon>
        <taxon>Dictyosteliaceae</taxon>
        <taxon>Dictyostelium</taxon>
    </lineage>
</organism>
<evidence type="ECO:0000313" key="2">
    <source>
        <dbReference type="Proteomes" id="UP000001064"/>
    </source>
</evidence>
<dbReference type="EMBL" id="GL871225">
    <property type="protein sequence ID" value="EGC31865.1"/>
    <property type="molecule type" value="Genomic_DNA"/>
</dbReference>
<proteinExistence type="predicted"/>
<accession>F0ZW10</accession>
<dbReference type="VEuPathDB" id="AmoebaDB:DICPUDRAFT_156219"/>